<gene>
    <name evidence="3" type="ORF">Daus18300_008741</name>
</gene>
<feature type="signal peptide" evidence="1">
    <location>
        <begin position="1"/>
        <end position="18"/>
    </location>
</feature>
<feature type="chain" id="PRO_5047168776" description="Ecp2 effector protein-like domain-containing protein" evidence="1">
    <location>
        <begin position="19"/>
        <end position="169"/>
    </location>
</feature>
<comment type="caution">
    <text evidence="3">The sequence shown here is derived from an EMBL/GenBank/DDBJ whole genome shotgun (WGS) entry which is preliminary data.</text>
</comment>
<reference evidence="3 4" key="1">
    <citation type="journal article" date="2024" name="IMA Fungus">
        <title>IMA Genome - F19 : A genome assembly and annotation guide to empower mycologists, including annotated draft genome sequences of Ceratocystis pirilliformis, Diaporthe australafricana, Fusarium ophioides, Paecilomyces lecythidis, and Sporothrix stenoceras.</title>
        <authorList>
            <person name="Aylward J."/>
            <person name="Wilson A.M."/>
            <person name="Visagie C.M."/>
            <person name="Spraker J."/>
            <person name="Barnes I."/>
            <person name="Buitendag C."/>
            <person name="Ceriani C."/>
            <person name="Del Mar Angel L."/>
            <person name="du Plessis D."/>
            <person name="Fuchs T."/>
            <person name="Gasser K."/>
            <person name="Kramer D."/>
            <person name="Li W."/>
            <person name="Munsamy K."/>
            <person name="Piso A."/>
            <person name="Price J.L."/>
            <person name="Sonnekus B."/>
            <person name="Thomas C."/>
            <person name="van der Nest A."/>
            <person name="van Dijk A."/>
            <person name="van Heerden A."/>
            <person name="van Vuuren N."/>
            <person name="Yilmaz N."/>
            <person name="Duong T.A."/>
            <person name="van der Merwe N.A."/>
            <person name="Wingfield M.J."/>
            <person name="Wingfield B.D."/>
        </authorList>
    </citation>
    <scope>NUCLEOTIDE SEQUENCE [LARGE SCALE GENOMIC DNA]</scope>
    <source>
        <strain evidence="3 4">CMW 18300</strain>
    </source>
</reference>
<evidence type="ECO:0000256" key="1">
    <source>
        <dbReference type="SAM" id="SignalP"/>
    </source>
</evidence>
<sequence length="169" mass="18472">MLLTILSLLMMACLGITATNPQYQKPTIADPIWDSTPSNQCGSSTFNYFGNKDNMVPVSDCNLLLAYWDQGRFTYLLSGWEDSTALEDHFAVVVGKGKCEFALKRLDGLNNTIMLGGQDTKDLITSAILSSRNAVTFETVEGQMNCNSDVANDGAINIEWTLRTPGSTN</sequence>
<evidence type="ECO:0000259" key="2">
    <source>
        <dbReference type="Pfam" id="PF14856"/>
    </source>
</evidence>
<keyword evidence="4" id="KW-1185">Reference proteome</keyword>
<feature type="domain" description="Ecp2 effector protein-like" evidence="2">
    <location>
        <begin position="40"/>
        <end position="146"/>
    </location>
</feature>
<dbReference type="Pfam" id="PF14856">
    <property type="entry name" value="Hce2"/>
    <property type="match status" value="1"/>
</dbReference>
<evidence type="ECO:0000313" key="3">
    <source>
        <dbReference type="EMBL" id="KAL1861625.1"/>
    </source>
</evidence>
<keyword evidence="1" id="KW-0732">Signal</keyword>
<proteinExistence type="predicted"/>
<evidence type="ECO:0000313" key="4">
    <source>
        <dbReference type="Proteomes" id="UP001583177"/>
    </source>
</evidence>
<name>A0ABR3WGX7_9PEZI</name>
<dbReference type="Proteomes" id="UP001583177">
    <property type="component" value="Unassembled WGS sequence"/>
</dbReference>
<organism evidence="3 4">
    <name type="scientific">Diaporthe australafricana</name>
    <dbReference type="NCBI Taxonomy" id="127596"/>
    <lineage>
        <taxon>Eukaryota</taxon>
        <taxon>Fungi</taxon>
        <taxon>Dikarya</taxon>
        <taxon>Ascomycota</taxon>
        <taxon>Pezizomycotina</taxon>
        <taxon>Sordariomycetes</taxon>
        <taxon>Sordariomycetidae</taxon>
        <taxon>Diaporthales</taxon>
        <taxon>Diaporthaceae</taxon>
        <taxon>Diaporthe</taxon>
    </lineage>
</organism>
<dbReference type="InterPro" id="IPR029226">
    <property type="entry name" value="Ecp2-like"/>
</dbReference>
<protein>
    <recommendedName>
        <fullName evidence="2">Ecp2 effector protein-like domain-containing protein</fullName>
    </recommendedName>
</protein>
<dbReference type="EMBL" id="JAWRVE010000084">
    <property type="protein sequence ID" value="KAL1861625.1"/>
    <property type="molecule type" value="Genomic_DNA"/>
</dbReference>
<accession>A0ABR3WGX7</accession>